<proteinExistence type="predicted"/>
<accession>A0A4D6MRR4</accession>
<reference evidence="1 2" key="1">
    <citation type="submission" date="2019-04" db="EMBL/GenBank/DDBJ databases">
        <title>An improved genome assembly and genetic linkage map for asparagus bean, Vigna unguiculata ssp. sesquipedialis.</title>
        <authorList>
            <person name="Xia Q."/>
            <person name="Zhang R."/>
            <person name="Dong Y."/>
        </authorList>
    </citation>
    <scope>NUCLEOTIDE SEQUENCE [LARGE SCALE GENOMIC DNA]</scope>
    <source>
        <tissue evidence="1">Leaf</tissue>
    </source>
</reference>
<organism evidence="1 2">
    <name type="scientific">Vigna unguiculata</name>
    <name type="common">Cowpea</name>
    <dbReference type="NCBI Taxonomy" id="3917"/>
    <lineage>
        <taxon>Eukaryota</taxon>
        <taxon>Viridiplantae</taxon>
        <taxon>Streptophyta</taxon>
        <taxon>Embryophyta</taxon>
        <taxon>Tracheophyta</taxon>
        <taxon>Spermatophyta</taxon>
        <taxon>Magnoliopsida</taxon>
        <taxon>eudicotyledons</taxon>
        <taxon>Gunneridae</taxon>
        <taxon>Pentapetalae</taxon>
        <taxon>rosids</taxon>
        <taxon>fabids</taxon>
        <taxon>Fabales</taxon>
        <taxon>Fabaceae</taxon>
        <taxon>Papilionoideae</taxon>
        <taxon>50 kb inversion clade</taxon>
        <taxon>NPAAA clade</taxon>
        <taxon>indigoferoid/millettioid clade</taxon>
        <taxon>Phaseoleae</taxon>
        <taxon>Vigna</taxon>
    </lineage>
</organism>
<gene>
    <name evidence="1" type="ORF">DEO72_LG8g1498</name>
</gene>
<name>A0A4D6MRR4_VIGUN</name>
<evidence type="ECO:0000313" key="1">
    <source>
        <dbReference type="EMBL" id="QCE03474.1"/>
    </source>
</evidence>
<dbReference type="Proteomes" id="UP000501690">
    <property type="component" value="Linkage Group LG8"/>
</dbReference>
<protein>
    <submittedName>
        <fullName evidence="1">Uncharacterized protein</fullName>
    </submittedName>
</protein>
<sequence>MLPHHLIFTSQTLENCGTIIFSRCVANHCQPLRSTTTIAFIHHSSVIISATSRRYSTVKPATQICPGKTSWIFSSCMPPAPSRTTQNSNIVPFPLLHRSSRLDLGTTQVTSTGAATSHDYHQQTCYSSSSASVIFTHLLVRNMNHYDA</sequence>
<dbReference type="AlphaFoldDB" id="A0A4D6MRR4"/>
<dbReference type="EMBL" id="CP039352">
    <property type="protein sequence ID" value="QCE03474.1"/>
    <property type="molecule type" value="Genomic_DNA"/>
</dbReference>
<evidence type="ECO:0000313" key="2">
    <source>
        <dbReference type="Proteomes" id="UP000501690"/>
    </source>
</evidence>
<keyword evidence="2" id="KW-1185">Reference proteome</keyword>